<dbReference type="Proteomes" id="UP000694867">
    <property type="component" value="Unplaced"/>
</dbReference>
<accession>A0AAJ6VVU9</accession>
<evidence type="ECO:0000256" key="3">
    <source>
        <dbReference type="ARBA" id="ARBA00023125"/>
    </source>
</evidence>
<sequence>MWPALFPGAPSNYLYEVQRMELFRAMSQQHQRQLPAYPMPSIQYPDYMARMPPEIPLASQLDELARSCNVSIAETPYTPYNMQPECSSTTHDATLTSAAAAAAAAAAAKLLDAEEQAVMSRKPNCARCRNHDFKVAVKGHKKSCPFKDCECEKCILIKERQVLMKNNSASSRKKLSPTLPFPYVLHLLKSLRRFRGHPAPTPPKDPIVAAAAVDRHPYRNINSDEHHQRALRPMKGLRNSQQPPPLDSLPPPPPPPPPPLPLLPTDRLLHELANTQHRQTGKQSAPMAVAMNLLFSEYMDAIKHKIDGLTITRKEAVIMGL</sequence>
<feature type="DNA-binding region" description="DM" evidence="5">
    <location>
        <begin position="125"/>
        <end position="173"/>
    </location>
</feature>
<comment type="subcellular location">
    <subcellularLocation>
        <location evidence="5">Nucleus</location>
    </subcellularLocation>
</comment>
<dbReference type="KEGG" id="goe:100908210"/>
<evidence type="ECO:0000313" key="9">
    <source>
        <dbReference type="RefSeq" id="XP_003740429.2"/>
    </source>
</evidence>
<dbReference type="AlphaFoldDB" id="A0AAJ6VVU9"/>
<dbReference type="Gene3D" id="4.10.1040.10">
    <property type="entry name" value="DM DNA-binding domain"/>
    <property type="match status" value="1"/>
</dbReference>
<dbReference type="RefSeq" id="XP_003740429.2">
    <property type="nucleotide sequence ID" value="XM_003740381.2"/>
</dbReference>
<dbReference type="PANTHER" id="PTHR12322:SF53">
    <property type="entry name" value="DOUBLESEX-MAB RELATED 11E"/>
    <property type="match status" value="1"/>
</dbReference>
<dbReference type="GeneID" id="100908210"/>
<organism evidence="8 9">
    <name type="scientific">Galendromus occidentalis</name>
    <name type="common">western predatory mite</name>
    <dbReference type="NCBI Taxonomy" id="34638"/>
    <lineage>
        <taxon>Eukaryota</taxon>
        <taxon>Metazoa</taxon>
        <taxon>Ecdysozoa</taxon>
        <taxon>Arthropoda</taxon>
        <taxon>Chelicerata</taxon>
        <taxon>Arachnida</taxon>
        <taxon>Acari</taxon>
        <taxon>Parasitiformes</taxon>
        <taxon>Mesostigmata</taxon>
        <taxon>Gamasina</taxon>
        <taxon>Phytoseioidea</taxon>
        <taxon>Phytoseiidae</taxon>
        <taxon>Typhlodrominae</taxon>
        <taxon>Galendromus</taxon>
    </lineage>
</organism>
<keyword evidence="4 5" id="KW-0539">Nucleus</keyword>
<dbReference type="GO" id="GO:0000981">
    <property type="term" value="F:DNA-binding transcription factor activity, RNA polymerase II-specific"/>
    <property type="evidence" value="ECO:0007669"/>
    <property type="project" value="TreeGrafter"/>
</dbReference>
<proteinExistence type="predicted"/>
<keyword evidence="2 5" id="KW-0862">Zinc</keyword>
<protein>
    <submittedName>
        <fullName evidence="9">Doublesex- and mab-3-related transcription factor 1</fullName>
    </submittedName>
</protein>
<feature type="region of interest" description="Disordered" evidence="6">
    <location>
        <begin position="236"/>
        <end position="264"/>
    </location>
</feature>
<dbReference type="PANTHER" id="PTHR12322">
    <property type="entry name" value="DOUBLESEX AND MAB-3 RELATED TRANSCRIPTION FACTOR DMRT"/>
    <property type="match status" value="1"/>
</dbReference>
<dbReference type="InterPro" id="IPR026607">
    <property type="entry name" value="DMRT"/>
</dbReference>
<keyword evidence="3 5" id="KW-0238">DNA-binding</keyword>
<dbReference type="GO" id="GO:0046872">
    <property type="term" value="F:metal ion binding"/>
    <property type="evidence" value="ECO:0007669"/>
    <property type="project" value="UniProtKB-KW"/>
</dbReference>
<evidence type="ECO:0000313" key="8">
    <source>
        <dbReference type="Proteomes" id="UP000694867"/>
    </source>
</evidence>
<evidence type="ECO:0000256" key="4">
    <source>
        <dbReference type="ARBA" id="ARBA00023242"/>
    </source>
</evidence>
<dbReference type="GO" id="GO:0007548">
    <property type="term" value="P:sex differentiation"/>
    <property type="evidence" value="ECO:0007669"/>
    <property type="project" value="TreeGrafter"/>
</dbReference>
<dbReference type="GO" id="GO:0000978">
    <property type="term" value="F:RNA polymerase II cis-regulatory region sequence-specific DNA binding"/>
    <property type="evidence" value="ECO:0007669"/>
    <property type="project" value="TreeGrafter"/>
</dbReference>
<dbReference type="SMART" id="SM00301">
    <property type="entry name" value="DM"/>
    <property type="match status" value="1"/>
</dbReference>
<keyword evidence="1 5" id="KW-0479">Metal-binding</keyword>
<evidence type="ECO:0000259" key="7">
    <source>
        <dbReference type="PROSITE" id="PS50809"/>
    </source>
</evidence>
<name>A0AAJ6VVU9_9ACAR</name>
<evidence type="ECO:0000256" key="2">
    <source>
        <dbReference type="ARBA" id="ARBA00022833"/>
    </source>
</evidence>
<feature type="domain" description="DM" evidence="7">
    <location>
        <begin position="125"/>
        <end position="173"/>
    </location>
</feature>
<gene>
    <name evidence="9" type="primary">LOC100908210</name>
</gene>
<evidence type="ECO:0000256" key="1">
    <source>
        <dbReference type="ARBA" id="ARBA00022723"/>
    </source>
</evidence>
<dbReference type="Pfam" id="PF00751">
    <property type="entry name" value="DM"/>
    <property type="match status" value="1"/>
</dbReference>
<evidence type="ECO:0000256" key="6">
    <source>
        <dbReference type="SAM" id="MobiDB-lite"/>
    </source>
</evidence>
<dbReference type="PROSITE" id="PS40000">
    <property type="entry name" value="DM_1"/>
    <property type="match status" value="1"/>
</dbReference>
<dbReference type="InterPro" id="IPR001275">
    <property type="entry name" value="DM_DNA-bd"/>
</dbReference>
<dbReference type="PROSITE" id="PS50809">
    <property type="entry name" value="DM_2"/>
    <property type="match status" value="1"/>
</dbReference>
<evidence type="ECO:0000256" key="5">
    <source>
        <dbReference type="PROSITE-ProRule" id="PRU00070"/>
    </source>
</evidence>
<dbReference type="SUPFAM" id="SSF82927">
    <property type="entry name" value="Cysteine-rich DNA binding domain, (DM domain)"/>
    <property type="match status" value="1"/>
</dbReference>
<dbReference type="InterPro" id="IPR036407">
    <property type="entry name" value="DM_DNA-bd_sf"/>
</dbReference>
<dbReference type="FunFam" id="4.10.1040.10:FF:000001">
    <property type="entry name" value="doublesex- and mab-3-related transcription factor 1"/>
    <property type="match status" value="1"/>
</dbReference>
<keyword evidence="8" id="KW-1185">Reference proteome</keyword>
<reference evidence="9" key="1">
    <citation type="submission" date="2025-08" db="UniProtKB">
        <authorList>
            <consortium name="RefSeq"/>
        </authorList>
    </citation>
    <scope>IDENTIFICATION</scope>
</reference>
<feature type="compositionally biased region" description="Pro residues" evidence="6">
    <location>
        <begin position="242"/>
        <end position="262"/>
    </location>
</feature>
<dbReference type="GO" id="GO:0005634">
    <property type="term" value="C:nucleus"/>
    <property type="evidence" value="ECO:0007669"/>
    <property type="project" value="UniProtKB-SubCell"/>
</dbReference>